<dbReference type="InterPro" id="IPR020617">
    <property type="entry name" value="Thiolase_C"/>
</dbReference>
<dbReference type="PANTHER" id="PTHR43365:SF1">
    <property type="entry name" value="ACETYL-COA C-ACYLTRANSFERASE"/>
    <property type="match status" value="1"/>
</dbReference>
<feature type="active site" description="Proton acceptor" evidence="4">
    <location>
        <position position="370"/>
    </location>
</feature>
<dbReference type="InterPro" id="IPR002155">
    <property type="entry name" value="Thiolase"/>
</dbReference>
<keyword evidence="2 5" id="KW-0808">Transferase</keyword>
<dbReference type="Proteomes" id="UP000433406">
    <property type="component" value="Unassembled WGS sequence"/>
</dbReference>
<evidence type="ECO:0000256" key="3">
    <source>
        <dbReference type="ARBA" id="ARBA00023315"/>
    </source>
</evidence>
<evidence type="ECO:0000313" key="8">
    <source>
        <dbReference type="EMBL" id="MTB93743.1"/>
    </source>
</evidence>
<evidence type="ECO:0000259" key="7">
    <source>
        <dbReference type="Pfam" id="PF02803"/>
    </source>
</evidence>
<evidence type="ECO:0000256" key="1">
    <source>
        <dbReference type="ARBA" id="ARBA00010982"/>
    </source>
</evidence>
<accession>A0A6I3IT92</accession>
<dbReference type="Pfam" id="PF00108">
    <property type="entry name" value="Thiolase_N"/>
    <property type="match status" value="1"/>
</dbReference>
<comment type="caution">
    <text evidence="8">The sequence shown here is derived from an EMBL/GenBank/DDBJ whole genome shotgun (WGS) entry which is preliminary data.</text>
</comment>
<organism evidence="8 9">
    <name type="scientific">Nocardioides marmotae</name>
    <dbReference type="NCBI Taxonomy" id="2663857"/>
    <lineage>
        <taxon>Bacteria</taxon>
        <taxon>Bacillati</taxon>
        <taxon>Actinomycetota</taxon>
        <taxon>Actinomycetes</taxon>
        <taxon>Propionibacteriales</taxon>
        <taxon>Nocardioidaceae</taxon>
        <taxon>Nocardioides</taxon>
    </lineage>
</organism>
<dbReference type="SUPFAM" id="SSF53901">
    <property type="entry name" value="Thiolase-like"/>
    <property type="match status" value="2"/>
</dbReference>
<proteinExistence type="inferred from homology"/>
<evidence type="ECO:0000256" key="2">
    <source>
        <dbReference type="ARBA" id="ARBA00022679"/>
    </source>
</evidence>
<dbReference type="CDD" id="cd00751">
    <property type="entry name" value="thiolase"/>
    <property type="match status" value="1"/>
</dbReference>
<dbReference type="EC" id="2.3.1.16" evidence="8"/>
<dbReference type="PROSITE" id="PS00737">
    <property type="entry name" value="THIOLASE_2"/>
    <property type="match status" value="1"/>
</dbReference>
<dbReference type="InterPro" id="IPR020616">
    <property type="entry name" value="Thiolase_N"/>
</dbReference>
<dbReference type="Pfam" id="PF02803">
    <property type="entry name" value="Thiolase_C"/>
    <property type="match status" value="1"/>
</dbReference>
<dbReference type="InterPro" id="IPR020613">
    <property type="entry name" value="Thiolase_CS"/>
</dbReference>
<dbReference type="PANTHER" id="PTHR43365">
    <property type="entry name" value="BLR7806 PROTEIN"/>
    <property type="match status" value="1"/>
</dbReference>
<dbReference type="Gene3D" id="3.40.47.10">
    <property type="match status" value="2"/>
</dbReference>
<feature type="domain" description="Thiolase N-terminal" evidence="6">
    <location>
        <begin position="6"/>
        <end position="253"/>
    </location>
</feature>
<feature type="active site" description="Proton acceptor" evidence="4">
    <location>
        <position position="340"/>
    </location>
</feature>
<dbReference type="InterPro" id="IPR020610">
    <property type="entry name" value="Thiolase_AS"/>
</dbReference>
<comment type="similarity">
    <text evidence="1 5">Belongs to the thiolase-like superfamily. Thiolase family.</text>
</comment>
<protein>
    <submittedName>
        <fullName evidence="8">Acetyl-CoA C-acyltransferase</fullName>
        <ecNumber evidence="8">2.3.1.16</ecNumber>
    </submittedName>
</protein>
<dbReference type="InterPro" id="IPR016039">
    <property type="entry name" value="Thiolase-like"/>
</dbReference>
<gene>
    <name evidence="8" type="ORF">GGQ22_01470</name>
</gene>
<dbReference type="PROSITE" id="PS00099">
    <property type="entry name" value="THIOLASE_3"/>
    <property type="match status" value="1"/>
</dbReference>
<dbReference type="NCBIfam" id="TIGR01930">
    <property type="entry name" value="AcCoA-C-Actrans"/>
    <property type="match status" value="1"/>
</dbReference>
<feature type="domain" description="Thiolase C-terminal" evidence="7">
    <location>
        <begin position="262"/>
        <end position="383"/>
    </location>
</feature>
<evidence type="ECO:0000256" key="5">
    <source>
        <dbReference type="RuleBase" id="RU003557"/>
    </source>
</evidence>
<dbReference type="EMBL" id="WLCI01000002">
    <property type="protein sequence ID" value="MTB93743.1"/>
    <property type="molecule type" value="Genomic_DNA"/>
</dbReference>
<evidence type="ECO:0000313" key="9">
    <source>
        <dbReference type="Proteomes" id="UP000433406"/>
    </source>
</evidence>
<dbReference type="GO" id="GO:0003988">
    <property type="term" value="F:acetyl-CoA C-acyltransferase activity"/>
    <property type="evidence" value="ECO:0007669"/>
    <property type="project" value="UniProtKB-EC"/>
</dbReference>
<feature type="active site" description="Acyl-thioester intermediate" evidence="4">
    <location>
        <position position="94"/>
    </location>
</feature>
<sequence length="384" mass="40602">MGGREVVVVEAVRTPIGRGHKEKGIFKDVHASKLLALTLEDLFARVPIDPSLVDDVLGGCVMSYGEQSYNITRTGWLLANLPETVPAVTLDRQCGSAQQAFNYGAATIASGVNDIVVATGVEHMGHNPLTNPFAEPVAWTQELRDLRDVRLQDDAAELIADEFGVSRTDMDEFSAESHRRAAAAAAEGRFKREIVPIATPDGAVHEQDQGVRPGTTAEVLAGLRSAYKEGGRITAGNASQISDGAAALLMMTREKADELGLQPRARVVDQVGVGVSPVSMLRGPIPATHKLLERTGMTIDDIDLFEVNEAFASVTLGWARAVGADLARTNVNGGAIALGHPVGATGARLLTTLLHELERSDRSTGLVAMCCGGGIGTGTIIERI</sequence>
<dbReference type="PIRSF" id="PIRSF000429">
    <property type="entry name" value="Ac-CoA_Ac_transf"/>
    <property type="match status" value="1"/>
</dbReference>
<evidence type="ECO:0000259" key="6">
    <source>
        <dbReference type="Pfam" id="PF00108"/>
    </source>
</evidence>
<keyword evidence="9" id="KW-1185">Reference proteome</keyword>
<keyword evidence="3 5" id="KW-0012">Acyltransferase</keyword>
<name>A0A6I3IT92_9ACTN</name>
<evidence type="ECO:0000256" key="4">
    <source>
        <dbReference type="PIRSR" id="PIRSR000429-1"/>
    </source>
</evidence>
<reference evidence="8 9" key="1">
    <citation type="submission" date="2019-10" db="EMBL/GenBank/DDBJ databases">
        <title>Nocardioides novel species isolated from the excrement of Marmot.</title>
        <authorList>
            <person name="Zhang G."/>
        </authorList>
    </citation>
    <scope>NUCLEOTIDE SEQUENCE [LARGE SCALE GENOMIC DNA]</scope>
    <source>
        <strain evidence="9">zg-579</strain>
    </source>
</reference>
<dbReference type="AlphaFoldDB" id="A0A6I3IT92"/>